<dbReference type="NCBIfam" id="TIGR02242">
    <property type="entry name" value="tail_TIGR02242"/>
    <property type="match status" value="1"/>
</dbReference>
<dbReference type="Proteomes" id="UP000295573">
    <property type="component" value="Unassembled WGS sequence"/>
</dbReference>
<accession>A0A4R2J2Q0</accession>
<organism evidence="1 2">
    <name type="scientific">Kribbella antiqua</name>
    <dbReference type="NCBI Taxonomy" id="2512217"/>
    <lineage>
        <taxon>Bacteria</taxon>
        <taxon>Bacillati</taxon>
        <taxon>Actinomycetota</taxon>
        <taxon>Actinomycetes</taxon>
        <taxon>Propionibacteriales</taxon>
        <taxon>Kribbellaceae</taxon>
        <taxon>Kribbella</taxon>
    </lineage>
</organism>
<dbReference type="AlphaFoldDB" id="A0A4R2J2Q0"/>
<comment type="caution">
    <text evidence="1">The sequence shown here is derived from an EMBL/GenBank/DDBJ whole genome shotgun (WGS) entry which is preliminary data.</text>
</comment>
<sequence>MRGLVDGLHNPHPLLAILPGLYADDDLAVRLTGVFDEALAPVVSTLDNFPAYLDPALAPSDFVSLLGAWVGAFTDARIPISRQRLLVAAAVELHRSRGAASALRETLRLACGVDTEIFESGGTAWSAEAQSSPPGEAVPRLVVRVPEEADEAVVRRIVEALRPANLPARIEVVEVGDDPVQ</sequence>
<gene>
    <name evidence="1" type="ORF">EV646_102643</name>
</gene>
<dbReference type="InterPro" id="IPR006521">
    <property type="entry name" value="Tail_protein_I"/>
</dbReference>
<dbReference type="OrthoDB" id="370073at2"/>
<evidence type="ECO:0000313" key="1">
    <source>
        <dbReference type="EMBL" id="TCO50569.1"/>
    </source>
</evidence>
<dbReference type="Pfam" id="PF09684">
    <property type="entry name" value="Tail_P2_I"/>
    <property type="match status" value="1"/>
</dbReference>
<dbReference type="RefSeq" id="WP_132145993.1">
    <property type="nucleotide sequence ID" value="NZ_SLWR01000002.1"/>
</dbReference>
<dbReference type="InterPro" id="IPR011748">
    <property type="entry name" value="Unchr_phage_tail-like"/>
</dbReference>
<reference evidence="1 2" key="1">
    <citation type="journal article" date="2015" name="Stand. Genomic Sci.">
        <title>Genomic Encyclopedia of Bacterial and Archaeal Type Strains, Phase III: the genomes of soil and plant-associated and newly described type strains.</title>
        <authorList>
            <person name="Whitman W.B."/>
            <person name="Woyke T."/>
            <person name="Klenk H.P."/>
            <person name="Zhou Y."/>
            <person name="Lilburn T.G."/>
            <person name="Beck B.J."/>
            <person name="De Vos P."/>
            <person name="Vandamme P."/>
            <person name="Eisen J.A."/>
            <person name="Garrity G."/>
            <person name="Hugenholtz P."/>
            <person name="Kyrpides N.C."/>
        </authorList>
    </citation>
    <scope>NUCLEOTIDE SEQUENCE [LARGE SCALE GENOMIC DNA]</scope>
    <source>
        <strain evidence="1 2">VKM Ac-2541</strain>
    </source>
</reference>
<evidence type="ECO:0000313" key="2">
    <source>
        <dbReference type="Proteomes" id="UP000295573"/>
    </source>
</evidence>
<proteinExistence type="predicted"/>
<protein>
    <submittedName>
        <fullName evidence="1">Phage tail-like protein</fullName>
    </submittedName>
</protein>
<name>A0A4R2J2Q0_9ACTN</name>
<keyword evidence="2" id="KW-1185">Reference proteome</keyword>
<dbReference type="EMBL" id="SLWR01000002">
    <property type="protein sequence ID" value="TCO50569.1"/>
    <property type="molecule type" value="Genomic_DNA"/>
</dbReference>